<evidence type="ECO:0000313" key="2">
    <source>
        <dbReference type="Proteomes" id="UP001159363"/>
    </source>
</evidence>
<evidence type="ECO:0000313" key="1">
    <source>
        <dbReference type="EMBL" id="KAJ8866789.1"/>
    </source>
</evidence>
<organism evidence="1 2">
    <name type="scientific">Dryococelus australis</name>
    <dbReference type="NCBI Taxonomy" id="614101"/>
    <lineage>
        <taxon>Eukaryota</taxon>
        <taxon>Metazoa</taxon>
        <taxon>Ecdysozoa</taxon>
        <taxon>Arthropoda</taxon>
        <taxon>Hexapoda</taxon>
        <taxon>Insecta</taxon>
        <taxon>Pterygota</taxon>
        <taxon>Neoptera</taxon>
        <taxon>Polyneoptera</taxon>
        <taxon>Phasmatodea</taxon>
        <taxon>Verophasmatodea</taxon>
        <taxon>Anareolatae</taxon>
        <taxon>Phasmatidae</taxon>
        <taxon>Eurycanthinae</taxon>
        <taxon>Dryococelus</taxon>
    </lineage>
</organism>
<accession>A0ABQ9G6X2</accession>
<proteinExistence type="predicted"/>
<reference evidence="1 2" key="1">
    <citation type="submission" date="2023-02" db="EMBL/GenBank/DDBJ databases">
        <title>LHISI_Scaffold_Assembly.</title>
        <authorList>
            <person name="Stuart O.P."/>
            <person name="Cleave R."/>
            <person name="Magrath M.J.L."/>
            <person name="Mikheyev A.S."/>
        </authorList>
    </citation>
    <scope>NUCLEOTIDE SEQUENCE [LARGE SCALE GENOMIC DNA]</scope>
    <source>
        <strain evidence="1">Daus_M_001</strain>
        <tissue evidence="1">Leg muscle</tissue>
    </source>
</reference>
<name>A0ABQ9G6X2_9NEOP</name>
<dbReference type="EMBL" id="JARBHB010000016">
    <property type="protein sequence ID" value="KAJ8866789.1"/>
    <property type="molecule type" value="Genomic_DNA"/>
</dbReference>
<comment type="caution">
    <text evidence="1">The sequence shown here is derived from an EMBL/GenBank/DDBJ whole genome shotgun (WGS) entry which is preliminary data.</text>
</comment>
<sequence>MLSSLQWNCSVKAKTVLTFMAYSRFEPGTLRSGGNAARPRLQRSLTRPADQTIVTGIMGAKQNRNIMILHFKDIVTMEPRENISEWPGYHIQKPGQKCSRVHFFTGVLDIRCNHPVKAVDDKFRAPLSASGDGALDARGIVTLITPAPLTSNAEVEGEKKHEFGAPGSGIGVRSCSCSVIPVPRRPFFRSKVKVTWVQYGCRSTEMTEHEQLRARRRCAKRTIPYYSWRTAPGRERPIESLVSCKTLLEIGHYSISCSRLRSTSHIKFSHLISCETAVFAQKLLKAIKDRLQDFRVWGTWRMVPSGLWVSLETPVPYSLAAPTWSRIMHVPGYHSPPFGYATEMIRPNMSLTVHDEMIGKESWGFNARPAHLPPRRTGFKHQPGHRIFACDNRAGRWRWSVGFFGDLPFPPPFHSSDVPYSPSLTLTSSRDIAVKSRPNLLLTHSLHRPISGADTYTTTSGIFRLFEYFEKSYGDGYVWQTINAYCAQLRLKQGGDTQIRLSIIKCLSSIPFERPGCLAVTDSFLPRFVPAIEASTERQAAVCLRYHSSHYSSRTHLAAFRINNGGLRDINRQACGNSEETSQQSVGWRRERPAVVRCVDCEHRSFWNARMRKKTNSEHVNGTRRRNGRNSSYFRIHRNVMICNRSMLSRIKMCLKAAEDVIDY</sequence>
<keyword evidence="2" id="KW-1185">Reference proteome</keyword>
<protein>
    <submittedName>
        <fullName evidence="1">Uncharacterized protein</fullName>
    </submittedName>
</protein>
<dbReference type="Proteomes" id="UP001159363">
    <property type="component" value="Chromosome 15"/>
</dbReference>
<gene>
    <name evidence="1" type="ORF">PR048_032650</name>
</gene>